<name>A0A1L6JGG5_9SPHN</name>
<evidence type="ECO:0000256" key="5">
    <source>
        <dbReference type="SAM" id="Phobius"/>
    </source>
</evidence>
<keyword evidence="2 5" id="KW-0812">Transmembrane</keyword>
<dbReference type="GO" id="GO:0008610">
    <property type="term" value="P:lipid biosynthetic process"/>
    <property type="evidence" value="ECO:0007669"/>
    <property type="project" value="InterPro"/>
</dbReference>
<dbReference type="InterPro" id="IPR006694">
    <property type="entry name" value="Fatty_acid_hydroxylase"/>
</dbReference>
<evidence type="ECO:0000256" key="1">
    <source>
        <dbReference type="ARBA" id="ARBA00004370"/>
    </source>
</evidence>
<dbReference type="KEGG" id="skr:BRX40_12600"/>
<gene>
    <name evidence="7" type="ORF">BRX40_12600</name>
    <name evidence="8" type="ORF">CA257_07380</name>
</gene>
<accession>A0A1L6JGG5</accession>
<evidence type="ECO:0000313" key="10">
    <source>
        <dbReference type="Proteomes" id="UP000286681"/>
    </source>
</evidence>
<reference evidence="9" key="2">
    <citation type="submission" date="2016-12" db="EMBL/GenBank/DDBJ databases">
        <title>Whole genome sequencing of Sphingomonas sp. ABOJV.</title>
        <authorList>
            <person name="Conlan S."/>
            <person name="Thomas P.J."/>
            <person name="Mullikin J."/>
            <person name="Palmore T.N."/>
            <person name="Frank K.M."/>
            <person name="Segre J.A."/>
        </authorList>
    </citation>
    <scope>NUCLEOTIDE SEQUENCE [LARGE SCALE GENOMIC DNA]</scope>
    <source>
        <strain evidence="9">ABOJV</strain>
    </source>
</reference>
<dbReference type="InterPro" id="IPR050307">
    <property type="entry name" value="Sterol_Desaturase_Related"/>
</dbReference>
<feature type="transmembrane region" description="Helical" evidence="5">
    <location>
        <begin position="170"/>
        <end position="193"/>
    </location>
</feature>
<dbReference type="EMBL" id="QQWO01000005">
    <property type="protein sequence ID" value="RSV04875.1"/>
    <property type="molecule type" value="Genomic_DNA"/>
</dbReference>
<feature type="transmembrane region" description="Helical" evidence="5">
    <location>
        <begin position="105"/>
        <end position="126"/>
    </location>
</feature>
<evidence type="ECO:0000313" key="8">
    <source>
        <dbReference type="EMBL" id="RSV04875.1"/>
    </source>
</evidence>
<evidence type="ECO:0000259" key="6">
    <source>
        <dbReference type="Pfam" id="PF04116"/>
    </source>
</evidence>
<dbReference type="GO" id="GO:0016020">
    <property type="term" value="C:membrane"/>
    <property type="evidence" value="ECO:0007669"/>
    <property type="project" value="UniProtKB-SubCell"/>
</dbReference>
<dbReference type="GO" id="GO:0016491">
    <property type="term" value="F:oxidoreductase activity"/>
    <property type="evidence" value="ECO:0007669"/>
    <property type="project" value="InterPro"/>
</dbReference>
<evidence type="ECO:0000313" key="9">
    <source>
        <dbReference type="Proteomes" id="UP000185161"/>
    </source>
</evidence>
<comment type="subcellular location">
    <subcellularLocation>
        <location evidence="1">Membrane</location>
    </subcellularLocation>
</comment>
<dbReference type="STRING" id="93064.BRX40_12600"/>
<dbReference type="EMBL" id="CP018820">
    <property type="protein sequence ID" value="APR55015.1"/>
    <property type="molecule type" value="Genomic_DNA"/>
</dbReference>
<dbReference type="RefSeq" id="WP_075153207.1">
    <property type="nucleotide sequence ID" value="NZ_QLJD01000001.1"/>
</dbReference>
<dbReference type="Proteomes" id="UP000286681">
    <property type="component" value="Unassembled WGS sequence"/>
</dbReference>
<reference evidence="8 10" key="3">
    <citation type="submission" date="2018-07" db="EMBL/GenBank/DDBJ databases">
        <title>Genomic and Epidemiologic Investigation of an Indolent Hospital Outbreak.</title>
        <authorList>
            <person name="Johnson R.C."/>
            <person name="Deming C."/>
            <person name="Conlan S."/>
            <person name="Zellmer C.J."/>
            <person name="Michelin A.V."/>
            <person name="Lee-Lin S."/>
            <person name="Thomas P.J."/>
            <person name="Park M."/>
            <person name="Weingarten R.A."/>
            <person name="Less J."/>
            <person name="Dekker J.P."/>
            <person name="Frank K.M."/>
            <person name="Musser K.A."/>
            <person name="Mcquiston J.R."/>
            <person name="Henderson D.K."/>
            <person name="Lau A.F."/>
            <person name="Palmore T.N."/>
            <person name="Segre J.A."/>
        </authorList>
    </citation>
    <scope>NUCLEOTIDE SEQUENCE [LARGE SCALE GENOMIC DNA]</scope>
    <source>
        <strain evidence="8 10">SK-NIH.Env10_0317</strain>
    </source>
</reference>
<feature type="transmembrane region" description="Helical" evidence="5">
    <location>
        <begin position="73"/>
        <end position="93"/>
    </location>
</feature>
<dbReference type="Pfam" id="PF04116">
    <property type="entry name" value="FA_hydroxylase"/>
    <property type="match status" value="1"/>
</dbReference>
<dbReference type="OrthoDB" id="9770329at2"/>
<dbReference type="AlphaFoldDB" id="A0A1L6JGG5"/>
<feature type="transmembrane region" description="Helical" evidence="5">
    <location>
        <begin position="32"/>
        <end position="52"/>
    </location>
</feature>
<dbReference type="GO" id="GO:0005506">
    <property type="term" value="F:iron ion binding"/>
    <property type="evidence" value="ECO:0007669"/>
    <property type="project" value="InterPro"/>
</dbReference>
<keyword evidence="9" id="KW-1185">Reference proteome</keyword>
<sequence length="279" mass="30761">MRTLLAALYAPLFFLGFVGLTCWLLATGHSPFWLLPLLLVAIAVSGMAERLIPWEPVWNKDHGDTARDIAHALVNEASNIVSILAIPLLAALLPASGLWPSHWPFVAQLALAIGIADFGITLAHYASHKSKWLWRLHAPHHSVERLYGFNGLMKHPLHQAIEMFGGLSPLLIMGLPQTIAWALAVAVSIQLMLQHSNVDMRIGLLRYVWAIAPSHRFHHIRSARHGDVNFGLFTSLWDVLLGTARFSGPPIRAGDIGIDGRPDYPRGYAAQLAEPFTGR</sequence>
<keyword evidence="3 5" id="KW-1133">Transmembrane helix</keyword>
<dbReference type="PANTHER" id="PTHR11863">
    <property type="entry name" value="STEROL DESATURASE"/>
    <property type="match status" value="1"/>
</dbReference>
<evidence type="ECO:0000256" key="4">
    <source>
        <dbReference type="ARBA" id="ARBA00023136"/>
    </source>
</evidence>
<organism evidence="7 9">
    <name type="scientific">Sphingomonas koreensis</name>
    <dbReference type="NCBI Taxonomy" id="93064"/>
    <lineage>
        <taxon>Bacteria</taxon>
        <taxon>Pseudomonadati</taxon>
        <taxon>Pseudomonadota</taxon>
        <taxon>Alphaproteobacteria</taxon>
        <taxon>Sphingomonadales</taxon>
        <taxon>Sphingomonadaceae</taxon>
        <taxon>Sphingomonas</taxon>
    </lineage>
</organism>
<evidence type="ECO:0000256" key="2">
    <source>
        <dbReference type="ARBA" id="ARBA00022692"/>
    </source>
</evidence>
<evidence type="ECO:0000313" key="7">
    <source>
        <dbReference type="EMBL" id="APR55015.1"/>
    </source>
</evidence>
<feature type="transmembrane region" description="Helical" evidence="5">
    <location>
        <begin position="7"/>
        <end position="26"/>
    </location>
</feature>
<protein>
    <submittedName>
        <fullName evidence="7">Fatty acid hydroxylase</fullName>
    </submittedName>
    <submittedName>
        <fullName evidence="8">Sterol desaturase family protein</fullName>
    </submittedName>
</protein>
<keyword evidence="4 5" id="KW-0472">Membrane</keyword>
<dbReference type="Proteomes" id="UP000185161">
    <property type="component" value="Chromosome"/>
</dbReference>
<proteinExistence type="predicted"/>
<evidence type="ECO:0000256" key="3">
    <source>
        <dbReference type="ARBA" id="ARBA00022989"/>
    </source>
</evidence>
<feature type="domain" description="Fatty acid hydroxylase" evidence="6">
    <location>
        <begin position="110"/>
        <end position="243"/>
    </location>
</feature>
<reference evidence="7" key="1">
    <citation type="submission" date="2016-12" db="EMBL/GenBank/DDBJ databases">
        <title>Whole genome sequencing of Sphingomonas koreensis.</title>
        <authorList>
            <person name="Conlan S."/>
            <person name="Thomas P.J."/>
            <person name="Mullikin J."/>
            <person name="Palmore T.N."/>
            <person name="Frank K.M."/>
            <person name="Segre J.A."/>
        </authorList>
    </citation>
    <scope>NUCLEOTIDE SEQUENCE</scope>
    <source>
        <strain evidence="7">ABOJV</strain>
    </source>
</reference>